<dbReference type="EMBL" id="AP025943">
    <property type="protein sequence ID" value="BDL42931.1"/>
    <property type="molecule type" value="Genomic_DNA"/>
</dbReference>
<evidence type="ECO:0000313" key="2">
    <source>
        <dbReference type="EMBL" id="BDL42931.1"/>
    </source>
</evidence>
<name>A0ABM7ZDW8_9BACT</name>
<feature type="coiled-coil region" evidence="1">
    <location>
        <begin position="83"/>
        <end position="172"/>
    </location>
</feature>
<dbReference type="Gene3D" id="3.40.50.300">
    <property type="entry name" value="P-loop containing nucleotide triphosphate hydrolases"/>
    <property type="match status" value="1"/>
</dbReference>
<proteinExistence type="predicted"/>
<dbReference type="InterPro" id="IPR027417">
    <property type="entry name" value="P-loop_NTPase"/>
</dbReference>
<evidence type="ECO:0000313" key="3">
    <source>
        <dbReference type="Proteomes" id="UP001062263"/>
    </source>
</evidence>
<accession>A0ABM7ZDW8</accession>
<gene>
    <name evidence="2" type="ORF">Abiwalacus_05050</name>
</gene>
<evidence type="ECO:0000256" key="1">
    <source>
        <dbReference type="SAM" id="Coils"/>
    </source>
</evidence>
<sequence length="263" mass="28982">MILAAGAGAWFSGLSGVFGINGQYQDFKEMIAYRKVLDKEIRDWTGLRNDMIKNRGRAAEENLSLISNKASVTQQRDEQLSKSSELKEEEVKLNADLSKINQQVQELKAQLSEFGVSSVEEIQARMEATENANKKLQEEIDQIKGATEVAAKKRTEQATELANRQKEQAEYRAALAKNSGEYPVLSVDPQWGFVVIGAGQGSNIDQNTVLLVTRDGRSIGKLKVTSLEKNQTVADIVKDSVPAGMSIQPGDMVQLLRPVQSAR</sequence>
<reference evidence="2" key="1">
    <citation type="submission" date="2022-06" db="EMBL/GenBank/DDBJ databases">
        <title>Akkermansia biwalacus sp. nov., an anaerobic mucin-degrading bacterium isolated from human intestine.</title>
        <authorList>
            <person name="Kobayashi Y."/>
            <person name="Inoue S."/>
            <person name="Kawahara T."/>
            <person name="Kohda N."/>
        </authorList>
    </citation>
    <scope>NUCLEOTIDE SEQUENCE</scope>
    <source>
        <strain evidence="2">WON2089</strain>
    </source>
</reference>
<keyword evidence="1" id="KW-0175">Coiled coil</keyword>
<organism evidence="2 3">
    <name type="scientific">Akkermansia biwaensis</name>
    <dbReference type="NCBI Taxonomy" id="2946555"/>
    <lineage>
        <taxon>Bacteria</taxon>
        <taxon>Pseudomonadati</taxon>
        <taxon>Verrucomicrobiota</taxon>
        <taxon>Verrucomicrobiia</taxon>
        <taxon>Verrucomicrobiales</taxon>
        <taxon>Akkermansiaceae</taxon>
        <taxon>Akkermansia</taxon>
    </lineage>
</organism>
<keyword evidence="3" id="KW-1185">Reference proteome</keyword>
<protein>
    <submittedName>
        <fullName evidence="2">Uncharacterized protein</fullName>
    </submittedName>
</protein>
<dbReference type="Proteomes" id="UP001062263">
    <property type="component" value="Chromosome"/>
</dbReference>